<dbReference type="EMBL" id="MTKT01001132">
    <property type="protein sequence ID" value="OWM85765.1"/>
    <property type="molecule type" value="Genomic_DNA"/>
</dbReference>
<protein>
    <recommendedName>
        <fullName evidence="5">GST C-terminal domain-containing protein</fullName>
    </recommendedName>
</protein>
<dbReference type="Gene3D" id="1.20.1050.10">
    <property type="match status" value="1"/>
</dbReference>
<evidence type="ECO:0000313" key="4">
    <source>
        <dbReference type="Proteomes" id="UP000233551"/>
    </source>
</evidence>
<gene>
    <name evidence="1" type="ORF">CDL15_Pgr023698</name>
    <name evidence="2" type="ORF">CRG98_014369</name>
</gene>
<keyword evidence="4" id="KW-1185">Reference proteome</keyword>
<reference evidence="2 4" key="3">
    <citation type="submission" date="2017-11" db="EMBL/GenBank/DDBJ databases">
        <title>De-novo sequencing of pomegranate (Punica granatum L.) genome.</title>
        <authorList>
            <person name="Akparov Z."/>
            <person name="Amiraslanov A."/>
            <person name="Hajiyeva S."/>
            <person name="Abbasov M."/>
            <person name="Kaur K."/>
            <person name="Hamwieh A."/>
            <person name="Solovyev V."/>
            <person name="Salamov A."/>
            <person name="Braich B."/>
            <person name="Kosarev P."/>
            <person name="Mahmoud A."/>
            <person name="Hajiyev E."/>
            <person name="Babayeva S."/>
            <person name="Izzatullayeva V."/>
            <person name="Mammadov A."/>
            <person name="Mammadov A."/>
            <person name="Sharifova S."/>
            <person name="Ojaghi J."/>
            <person name="Eynullazada K."/>
            <person name="Bayramov B."/>
            <person name="Abdulazimova A."/>
            <person name="Shahmuradov I."/>
        </authorList>
    </citation>
    <scope>NUCLEOTIDE SEQUENCE [LARGE SCALE GENOMIC DNA]</scope>
    <source>
        <strain evidence="2">AG2017</strain>
        <strain evidence="4">cv. AG2017</strain>
        <tissue evidence="2">Leaf</tissue>
    </source>
</reference>
<proteinExistence type="predicted"/>
<reference evidence="3" key="1">
    <citation type="journal article" date="2017" name="Plant J.">
        <title>The pomegranate (Punica granatum L.) genome and the genomics of punicalagin biosynthesis.</title>
        <authorList>
            <person name="Qin G."/>
            <person name="Xu C."/>
            <person name="Ming R."/>
            <person name="Tang H."/>
            <person name="Guyot R."/>
            <person name="Kramer E.M."/>
            <person name="Hu Y."/>
            <person name="Yi X."/>
            <person name="Qi Y."/>
            <person name="Xu X."/>
            <person name="Gao Z."/>
            <person name="Pan H."/>
            <person name="Jian J."/>
            <person name="Tian Y."/>
            <person name="Yue Z."/>
            <person name="Xu Y."/>
        </authorList>
    </citation>
    <scope>NUCLEOTIDE SEQUENCE [LARGE SCALE GENOMIC DNA]</scope>
    <source>
        <strain evidence="3">cv. Dabenzi</strain>
    </source>
</reference>
<evidence type="ECO:0000313" key="2">
    <source>
        <dbReference type="EMBL" id="PKI65220.1"/>
    </source>
</evidence>
<accession>A0A218XKJ5</accession>
<reference evidence="1" key="2">
    <citation type="submission" date="2017-06" db="EMBL/GenBank/DDBJ databases">
        <title>The pomegranate genome and the genomics of punicalagin biosynthesis.</title>
        <authorList>
            <person name="Xu C."/>
        </authorList>
    </citation>
    <scope>NUCLEOTIDE SEQUENCE [LARGE SCALE GENOMIC DNA]</scope>
    <source>
        <tissue evidence="1">Fresh leaf</tissue>
    </source>
</reference>
<dbReference type="STRING" id="22663.A0A218XKJ5"/>
<dbReference type="EMBL" id="PGOL01000763">
    <property type="protein sequence ID" value="PKI65220.1"/>
    <property type="molecule type" value="Genomic_DNA"/>
</dbReference>
<dbReference type="Proteomes" id="UP000233551">
    <property type="component" value="Unassembled WGS sequence"/>
</dbReference>
<dbReference type="AlphaFoldDB" id="A0A218XKJ5"/>
<name>A0A218XKJ5_PUNGR</name>
<comment type="caution">
    <text evidence="1">The sequence shown here is derived from an EMBL/GenBank/DDBJ whole genome shotgun (WGS) entry which is preliminary data.</text>
</comment>
<evidence type="ECO:0000313" key="1">
    <source>
        <dbReference type="EMBL" id="OWM85765.1"/>
    </source>
</evidence>
<evidence type="ECO:0000313" key="3">
    <source>
        <dbReference type="Proteomes" id="UP000197138"/>
    </source>
</evidence>
<organism evidence="1 3">
    <name type="scientific">Punica granatum</name>
    <name type="common">Pomegranate</name>
    <dbReference type="NCBI Taxonomy" id="22663"/>
    <lineage>
        <taxon>Eukaryota</taxon>
        <taxon>Viridiplantae</taxon>
        <taxon>Streptophyta</taxon>
        <taxon>Embryophyta</taxon>
        <taxon>Tracheophyta</taxon>
        <taxon>Spermatophyta</taxon>
        <taxon>Magnoliopsida</taxon>
        <taxon>eudicotyledons</taxon>
        <taxon>Gunneridae</taxon>
        <taxon>Pentapetalae</taxon>
        <taxon>rosids</taxon>
        <taxon>malvids</taxon>
        <taxon>Myrtales</taxon>
        <taxon>Lythraceae</taxon>
        <taxon>Punica</taxon>
    </lineage>
</organism>
<evidence type="ECO:0008006" key="5">
    <source>
        <dbReference type="Google" id="ProtNLM"/>
    </source>
</evidence>
<dbReference type="SUPFAM" id="SSF47616">
    <property type="entry name" value="GST C-terminal domain-like"/>
    <property type="match status" value="1"/>
</dbReference>
<dbReference type="InterPro" id="IPR036282">
    <property type="entry name" value="Glutathione-S-Trfase_C_sf"/>
</dbReference>
<dbReference type="Proteomes" id="UP000197138">
    <property type="component" value="Unassembled WGS sequence"/>
</dbReference>
<sequence length="96" mass="11112">MNRFWRTLGLQYAPKEKEKAQKMAIEPGERIEELLKGKQFFGEDDIGYLDLAVGWVSNMLPVWDEVGSTKILDPLRFPSTTSWVTNFLSHPLIRDN</sequence>